<dbReference type="PROSITE" id="PS50089">
    <property type="entry name" value="ZF_RING_2"/>
    <property type="match status" value="1"/>
</dbReference>
<evidence type="ECO:0000313" key="13">
    <source>
        <dbReference type="EMBL" id="KAJ2928622.1"/>
    </source>
</evidence>
<evidence type="ECO:0000313" key="14">
    <source>
        <dbReference type="Proteomes" id="UP001140091"/>
    </source>
</evidence>
<comment type="subcellular location">
    <subcellularLocation>
        <location evidence="1">Membrane</location>
    </subcellularLocation>
</comment>
<keyword evidence="5" id="KW-0862">Zinc</keyword>
<evidence type="ECO:0000259" key="12">
    <source>
        <dbReference type="PROSITE" id="PS50089"/>
    </source>
</evidence>
<dbReference type="CDD" id="cd16454">
    <property type="entry name" value="RING-H2_PA-TM-RING"/>
    <property type="match status" value="1"/>
</dbReference>
<evidence type="ECO:0000256" key="9">
    <source>
        <dbReference type="SAM" id="MobiDB-lite"/>
    </source>
</evidence>
<dbReference type="Pfam" id="PF13639">
    <property type="entry name" value="zf-RING_2"/>
    <property type="match status" value="1"/>
</dbReference>
<reference evidence="13" key="1">
    <citation type="submission" date="2022-06" db="EMBL/GenBank/DDBJ databases">
        <title>Genome Sequence of Candolleomyces eurysporus.</title>
        <authorList>
            <person name="Buettner E."/>
        </authorList>
    </citation>
    <scope>NUCLEOTIDE SEQUENCE</scope>
    <source>
        <strain evidence="13">VTCC 930004</strain>
    </source>
</reference>
<keyword evidence="3" id="KW-0479">Metal-binding</keyword>
<dbReference type="AlphaFoldDB" id="A0A9W8J5P4"/>
<keyword evidence="6 10" id="KW-1133">Transmembrane helix</keyword>
<accession>A0A9W8J5P4</accession>
<keyword evidence="7 10" id="KW-0472">Membrane</keyword>
<dbReference type="Proteomes" id="UP001140091">
    <property type="component" value="Unassembled WGS sequence"/>
</dbReference>
<feature type="region of interest" description="Disordered" evidence="9">
    <location>
        <begin position="517"/>
        <end position="543"/>
    </location>
</feature>
<proteinExistence type="predicted"/>
<evidence type="ECO:0000256" key="5">
    <source>
        <dbReference type="ARBA" id="ARBA00022833"/>
    </source>
</evidence>
<feature type="signal peptide" evidence="11">
    <location>
        <begin position="1"/>
        <end position="21"/>
    </location>
</feature>
<feature type="non-terminal residue" evidence="13">
    <location>
        <position position="582"/>
    </location>
</feature>
<feature type="domain" description="RING-type" evidence="12">
    <location>
        <begin position="459"/>
        <end position="503"/>
    </location>
</feature>
<feature type="compositionally biased region" description="Low complexity" evidence="9">
    <location>
        <begin position="409"/>
        <end position="419"/>
    </location>
</feature>
<dbReference type="SUPFAM" id="SSF57850">
    <property type="entry name" value="RING/U-box"/>
    <property type="match status" value="1"/>
</dbReference>
<evidence type="ECO:0000256" key="3">
    <source>
        <dbReference type="ARBA" id="ARBA00022723"/>
    </source>
</evidence>
<dbReference type="OrthoDB" id="8062037at2759"/>
<dbReference type="InterPro" id="IPR013083">
    <property type="entry name" value="Znf_RING/FYVE/PHD"/>
</dbReference>
<evidence type="ECO:0000256" key="7">
    <source>
        <dbReference type="ARBA" id="ARBA00023136"/>
    </source>
</evidence>
<keyword evidence="2 10" id="KW-0812">Transmembrane</keyword>
<feature type="transmembrane region" description="Helical" evidence="10">
    <location>
        <begin position="266"/>
        <end position="292"/>
    </location>
</feature>
<dbReference type="GO" id="GO:0016020">
    <property type="term" value="C:membrane"/>
    <property type="evidence" value="ECO:0007669"/>
    <property type="project" value="UniProtKB-SubCell"/>
</dbReference>
<dbReference type="Gene3D" id="3.30.40.10">
    <property type="entry name" value="Zinc/RING finger domain, C3HC4 (zinc finger)"/>
    <property type="match status" value="1"/>
</dbReference>
<feature type="compositionally biased region" description="Basic and acidic residues" evidence="9">
    <location>
        <begin position="388"/>
        <end position="405"/>
    </location>
</feature>
<keyword evidence="11" id="KW-0732">Signal</keyword>
<dbReference type="EMBL" id="JANBPK010000921">
    <property type="protein sequence ID" value="KAJ2928622.1"/>
    <property type="molecule type" value="Genomic_DNA"/>
</dbReference>
<evidence type="ECO:0000256" key="2">
    <source>
        <dbReference type="ARBA" id="ARBA00022692"/>
    </source>
</evidence>
<evidence type="ECO:0000256" key="11">
    <source>
        <dbReference type="SAM" id="SignalP"/>
    </source>
</evidence>
<name>A0A9W8J5P4_9AGAR</name>
<keyword evidence="14" id="KW-1185">Reference proteome</keyword>
<evidence type="ECO:0000256" key="10">
    <source>
        <dbReference type="SAM" id="Phobius"/>
    </source>
</evidence>
<gene>
    <name evidence="13" type="ORF">H1R20_g8437</name>
</gene>
<organism evidence="13 14">
    <name type="scientific">Candolleomyces eurysporus</name>
    <dbReference type="NCBI Taxonomy" id="2828524"/>
    <lineage>
        <taxon>Eukaryota</taxon>
        <taxon>Fungi</taxon>
        <taxon>Dikarya</taxon>
        <taxon>Basidiomycota</taxon>
        <taxon>Agaricomycotina</taxon>
        <taxon>Agaricomycetes</taxon>
        <taxon>Agaricomycetidae</taxon>
        <taxon>Agaricales</taxon>
        <taxon>Agaricineae</taxon>
        <taxon>Psathyrellaceae</taxon>
        <taxon>Candolleomyces</taxon>
    </lineage>
</organism>
<dbReference type="GO" id="GO:0008270">
    <property type="term" value="F:zinc ion binding"/>
    <property type="evidence" value="ECO:0007669"/>
    <property type="project" value="UniProtKB-KW"/>
</dbReference>
<sequence>MYVPVSLLLLLVPALLHHVHAYIPASPTNSSQEAIEGGLNVTDISRLDMYWFSQGSYSQYVSYQLAGNETSGISKGALVHFSEEKANNMTPPQVSLPSHIAPSLSDLGPANTPWIAMVSCDKNATDASMDIDIFTLARDKGAVAALLYSLSSLACVINPEYADPANFDQVFDIFSTQSLTSAHLIDYQFGQLIPQNQSLYDYDSRRLNDSYTNITESIERGHAVSGGYLMAALQAYNATPGLPNTPSTDGNNTGAGANNSRSPNTALAMIILYAITGCVSALFCVVIITGAIRAIRHPERYGPRARGADGGPEGQSRARGLTRAILDTFPIVKFGNLSTALTPTPRKDIESPANPPNDGPLELRLSRSSLRIDQSLKVKEEGEGDSTAEEKAKGSTDKEPPKEEVDGGNEANNEASSSNIPPVFTRPRRTRSENAEASSSGGGGERPDVMPASIGRETCPICIVDFEEGDDVRVLPCEGKHCFHQNCVDPWLLELSSSCPICRHDFFALENILSGRTEDGHGDGGDPDNQHPHENDNHQPHGNRFSRYVRFAIGRRPRRHDEPDPTDPYMPQAPVTSIYTAV</sequence>
<feature type="region of interest" description="Disordered" evidence="9">
    <location>
        <begin position="338"/>
        <end position="453"/>
    </location>
</feature>
<feature type="compositionally biased region" description="Basic and acidic residues" evidence="9">
    <location>
        <begin position="517"/>
        <end position="539"/>
    </location>
</feature>
<protein>
    <recommendedName>
        <fullName evidence="12">RING-type domain-containing protein</fullName>
    </recommendedName>
</protein>
<keyword evidence="4 8" id="KW-0863">Zinc-finger</keyword>
<evidence type="ECO:0000256" key="6">
    <source>
        <dbReference type="ARBA" id="ARBA00022989"/>
    </source>
</evidence>
<evidence type="ECO:0000256" key="1">
    <source>
        <dbReference type="ARBA" id="ARBA00004370"/>
    </source>
</evidence>
<feature type="region of interest" description="Disordered" evidence="9">
    <location>
        <begin position="556"/>
        <end position="582"/>
    </location>
</feature>
<dbReference type="PANTHER" id="PTHR46539:SF1">
    <property type="entry name" value="E3 UBIQUITIN-PROTEIN LIGASE ATL42"/>
    <property type="match status" value="1"/>
</dbReference>
<comment type="caution">
    <text evidence="13">The sequence shown here is derived from an EMBL/GenBank/DDBJ whole genome shotgun (WGS) entry which is preliminary data.</text>
</comment>
<dbReference type="InterPro" id="IPR001841">
    <property type="entry name" value="Znf_RING"/>
</dbReference>
<evidence type="ECO:0000256" key="4">
    <source>
        <dbReference type="ARBA" id="ARBA00022771"/>
    </source>
</evidence>
<dbReference type="PANTHER" id="PTHR46539">
    <property type="entry name" value="E3 UBIQUITIN-PROTEIN LIGASE ATL42"/>
    <property type="match status" value="1"/>
</dbReference>
<feature type="chain" id="PRO_5040831522" description="RING-type domain-containing protein" evidence="11">
    <location>
        <begin position="22"/>
        <end position="582"/>
    </location>
</feature>
<evidence type="ECO:0000256" key="8">
    <source>
        <dbReference type="PROSITE-ProRule" id="PRU00175"/>
    </source>
</evidence>